<evidence type="ECO:0000313" key="1">
    <source>
        <dbReference type="EMBL" id="KKZ12933.1"/>
    </source>
</evidence>
<proteinExistence type="predicted"/>
<accession>A0A0G2IWU0</accession>
<protein>
    <recommendedName>
        <fullName evidence="3">ParB/Sulfiredoxin domain-containing protein</fullName>
    </recommendedName>
</protein>
<dbReference type="AlphaFoldDB" id="A0A0G2IWU0"/>
<dbReference type="InterPro" id="IPR036086">
    <property type="entry name" value="ParB/Sulfiredoxin_sf"/>
</dbReference>
<dbReference type="Proteomes" id="UP000035067">
    <property type="component" value="Unassembled WGS sequence"/>
</dbReference>
<gene>
    <name evidence="1" type="ORF">TE42_02385</name>
</gene>
<reference evidence="1 2" key="1">
    <citation type="submission" date="2015-01" db="EMBL/GenBank/DDBJ databases">
        <title>Lifestyle Evolution in Cyanobacterial Symbionts of Sponges.</title>
        <authorList>
            <person name="Burgsdorf I."/>
            <person name="Slaby B.M."/>
            <person name="Handley K.M."/>
            <person name="Haber M."/>
            <person name="Blom J."/>
            <person name="Marshall C.W."/>
            <person name="Gilbert J.A."/>
            <person name="Hentschel U."/>
            <person name="Steindler L."/>
        </authorList>
    </citation>
    <scope>NUCLEOTIDE SEQUENCE [LARGE SCALE GENOMIC DNA]</scope>
    <source>
        <strain evidence="1">SP3</strain>
    </source>
</reference>
<evidence type="ECO:0008006" key="3">
    <source>
        <dbReference type="Google" id="ProtNLM"/>
    </source>
</evidence>
<dbReference type="SUPFAM" id="SSF110849">
    <property type="entry name" value="ParB/Sulfiredoxin"/>
    <property type="match status" value="1"/>
</dbReference>
<comment type="caution">
    <text evidence="1">The sequence shown here is derived from an EMBL/GenBank/DDBJ whole genome shotgun (WGS) entry which is preliminary data.</text>
</comment>
<name>A0A0G2IWU0_9SYNE</name>
<organism evidence="1 2">
    <name type="scientific">Candidatus Synechococcus spongiarum SP3</name>
    <dbReference type="NCBI Taxonomy" id="1604020"/>
    <lineage>
        <taxon>Bacteria</taxon>
        <taxon>Bacillati</taxon>
        <taxon>Cyanobacteriota</taxon>
        <taxon>Cyanophyceae</taxon>
        <taxon>Synechococcales</taxon>
        <taxon>Synechococcaceae</taxon>
        <taxon>Synechococcus</taxon>
    </lineage>
</organism>
<dbReference type="PATRIC" id="fig|1604020.3.peg.2071"/>
<evidence type="ECO:0000313" key="2">
    <source>
        <dbReference type="Proteomes" id="UP000035067"/>
    </source>
</evidence>
<dbReference type="EMBL" id="JXQG01000008">
    <property type="protein sequence ID" value="KKZ12933.1"/>
    <property type="molecule type" value="Genomic_DNA"/>
</dbReference>
<dbReference type="Gene3D" id="3.90.1530.30">
    <property type="match status" value="1"/>
</dbReference>
<sequence length="379" mass="43376">MEFKKPEKVAVEQLRLDHRNPRLVGEGKNASQEEMIARLYLSADLGELLQSISANGYMDIEPLIVMPDPQSSDNKFIVLEGNRRLAALRLLREPDLVSKIKKSENLSIPVPPMDENVRDTLNMVSVCHVNSREAARSFIGFKHINGPAKWDAYAKAQFAAEWYKSGRDQGVDLKSIANAIGDKHDTIKRMVSAVYVLQQAKKEKLFDIEDRYSRRFNFSHLYTALSRSQYMDYLGLEDGWARHDPQEDQVPQDKLKELQNVLVWIYGSKEEEKRPVIQSQNPDIKRLGEVLAHAEGRHVLETKHDLDAAYASTESVDNRFKDALIKARDNIRDAAVSLRAYDGQDQSLLDIAADIKEVAETVHDRMRKKWRSFKEGDEE</sequence>